<comment type="similarity">
    <text evidence="2">Belongs to the bacterial solute-binding protein 8 family.</text>
</comment>
<dbReference type="RefSeq" id="WP_380015736.1">
    <property type="nucleotide sequence ID" value="NZ_JBHLYR010000063.1"/>
</dbReference>
<evidence type="ECO:0000259" key="6">
    <source>
        <dbReference type="PROSITE" id="PS50983"/>
    </source>
</evidence>
<dbReference type="CDD" id="cd01146">
    <property type="entry name" value="FhuD"/>
    <property type="match status" value="1"/>
</dbReference>
<keyword evidence="8" id="KW-1185">Reference proteome</keyword>
<proteinExistence type="inferred from homology"/>
<evidence type="ECO:0000256" key="3">
    <source>
        <dbReference type="ARBA" id="ARBA00022448"/>
    </source>
</evidence>
<reference evidence="7 8" key="1">
    <citation type="submission" date="2024-09" db="EMBL/GenBank/DDBJ databases">
        <authorList>
            <person name="Sun Q."/>
            <person name="Mori K."/>
        </authorList>
    </citation>
    <scope>NUCLEOTIDE SEQUENCE [LARGE SCALE GENOMIC DNA]</scope>
    <source>
        <strain evidence="7 8">JCM 13503</strain>
    </source>
</reference>
<gene>
    <name evidence="7" type="ORF">ACFFLM_21890</name>
</gene>
<name>A0ABV6B4I9_9DEIO</name>
<keyword evidence="4 5" id="KW-0732">Signal</keyword>
<comment type="caution">
    <text evidence="7">The sequence shown here is derived from an EMBL/GenBank/DDBJ whole genome shotgun (WGS) entry which is preliminary data.</text>
</comment>
<feature type="signal peptide" evidence="5">
    <location>
        <begin position="1"/>
        <end position="25"/>
    </location>
</feature>
<dbReference type="InterPro" id="IPR002491">
    <property type="entry name" value="ABC_transptr_periplasmic_BD"/>
</dbReference>
<dbReference type="PANTHER" id="PTHR30532">
    <property type="entry name" value="IRON III DICITRATE-BINDING PERIPLASMIC PROTEIN"/>
    <property type="match status" value="1"/>
</dbReference>
<evidence type="ECO:0000256" key="2">
    <source>
        <dbReference type="ARBA" id="ARBA00008814"/>
    </source>
</evidence>
<dbReference type="SUPFAM" id="SSF53807">
    <property type="entry name" value="Helical backbone' metal receptor"/>
    <property type="match status" value="1"/>
</dbReference>
<dbReference type="EMBL" id="JBHLYR010000063">
    <property type="protein sequence ID" value="MFB9994615.1"/>
    <property type="molecule type" value="Genomic_DNA"/>
</dbReference>
<keyword evidence="3" id="KW-0813">Transport</keyword>
<feature type="chain" id="PRO_5046555293" evidence="5">
    <location>
        <begin position="26"/>
        <end position="317"/>
    </location>
</feature>
<evidence type="ECO:0000256" key="1">
    <source>
        <dbReference type="ARBA" id="ARBA00004196"/>
    </source>
</evidence>
<organism evidence="7 8">
    <name type="scientific">Deinococcus oregonensis</name>
    <dbReference type="NCBI Taxonomy" id="1805970"/>
    <lineage>
        <taxon>Bacteria</taxon>
        <taxon>Thermotogati</taxon>
        <taxon>Deinococcota</taxon>
        <taxon>Deinococci</taxon>
        <taxon>Deinococcales</taxon>
        <taxon>Deinococcaceae</taxon>
        <taxon>Deinococcus</taxon>
    </lineage>
</organism>
<evidence type="ECO:0000313" key="8">
    <source>
        <dbReference type="Proteomes" id="UP001589733"/>
    </source>
</evidence>
<sequence>MTPNKFTRKTAFIALALSVLAPAQAAPVTIQTDNGPLTLPQPARRVVALEYSYLDTLEALGIKAVGAAIGTQGGDRGAPDYLKPRVRDVREVGSRAQPNLEVMLGLKPDLILADTFVHKALLPNLARIAPTAGFENRRGSYDDVLRQILAVGQLTGREARARQLLADQASLVSKAQAFTKKNAPGLVAAVVTPGAFTVHSTESFIGSLISKLGRKNLVAPKGTTTQYELSLEGLVALNPGTLVLFTGADETPLSIQWAKNPLWQKLSAVQRGRVYEFDRDLWTRSRGPIALKSIFAQMISSGLLADKAPPKAFLPRQ</sequence>
<dbReference type="Proteomes" id="UP001589733">
    <property type="component" value="Unassembled WGS sequence"/>
</dbReference>
<protein>
    <submittedName>
        <fullName evidence="7">ABC transporter substrate-binding protein</fullName>
    </submittedName>
</protein>
<comment type="subcellular location">
    <subcellularLocation>
        <location evidence="1">Cell envelope</location>
    </subcellularLocation>
</comment>
<evidence type="ECO:0000256" key="4">
    <source>
        <dbReference type="ARBA" id="ARBA00022729"/>
    </source>
</evidence>
<accession>A0ABV6B4I9</accession>
<dbReference type="Gene3D" id="3.40.50.1980">
    <property type="entry name" value="Nitrogenase molybdenum iron protein domain"/>
    <property type="match status" value="2"/>
</dbReference>
<evidence type="ECO:0000256" key="5">
    <source>
        <dbReference type="SAM" id="SignalP"/>
    </source>
</evidence>
<dbReference type="PANTHER" id="PTHR30532:SF1">
    <property type="entry name" value="IRON(3+)-HYDROXAMATE-BINDING PROTEIN FHUD"/>
    <property type="match status" value="1"/>
</dbReference>
<dbReference type="PROSITE" id="PS50983">
    <property type="entry name" value="FE_B12_PBP"/>
    <property type="match status" value="1"/>
</dbReference>
<dbReference type="Pfam" id="PF01497">
    <property type="entry name" value="Peripla_BP_2"/>
    <property type="match status" value="1"/>
</dbReference>
<evidence type="ECO:0000313" key="7">
    <source>
        <dbReference type="EMBL" id="MFB9994615.1"/>
    </source>
</evidence>
<feature type="domain" description="Fe/B12 periplasmic-binding" evidence="6">
    <location>
        <begin position="45"/>
        <end position="307"/>
    </location>
</feature>
<dbReference type="InterPro" id="IPR051313">
    <property type="entry name" value="Bact_iron-sidero_bind"/>
</dbReference>